<dbReference type="AlphaFoldDB" id="A0A5B7IP96"/>
<dbReference type="Proteomes" id="UP000324222">
    <property type="component" value="Unassembled WGS sequence"/>
</dbReference>
<organism evidence="2 3">
    <name type="scientific">Portunus trituberculatus</name>
    <name type="common">Swimming crab</name>
    <name type="synonym">Neptunus trituberculatus</name>
    <dbReference type="NCBI Taxonomy" id="210409"/>
    <lineage>
        <taxon>Eukaryota</taxon>
        <taxon>Metazoa</taxon>
        <taxon>Ecdysozoa</taxon>
        <taxon>Arthropoda</taxon>
        <taxon>Crustacea</taxon>
        <taxon>Multicrustacea</taxon>
        <taxon>Malacostraca</taxon>
        <taxon>Eumalacostraca</taxon>
        <taxon>Eucarida</taxon>
        <taxon>Decapoda</taxon>
        <taxon>Pleocyemata</taxon>
        <taxon>Brachyura</taxon>
        <taxon>Eubrachyura</taxon>
        <taxon>Portunoidea</taxon>
        <taxon>Portunidae</taxon>
        <taxon>Portuninae</taxon>
        <taxon>Portunus</taxon>
    </lineage>
</organism>
<dbReference type="EMBL" id="VSRR010069106">
    <property type="protein sequence ID" value="MPC85652.1"/>
    <property type="molecule type" value="Genomic_DNA"/>
</dbReference>
<evidence type="ECO:0000313" key="3">
    <source>
        <dbReference type="Proteomes" id="UP000324222"/>
    </source>
</evidence>
<feature type="compositionally biased region" description="Basic and acidic residues" evidence="1">
    <location>
        <begin position="63"/>
        <end position="73"/>
    </location>
</feature>
<accession>A0A5B7IP96</accession>
<gene>
    <name evidence="2" type="ORF">E2C01_080434</name>
</gene>
<evidence type="ECO:0000313" key="2">
    <source>
        <dbReference type="EMBL" id="MPC85652.1"/>
    </source>
</evidence>
<reference evidence="2 3" key="1">
    <citation type="submission" date="2019-05" db="EMBL/GenBank/DDBJ databases">
        <title>Another draft genome of Portunus trituberculatus and its Hox gene families provides insights of decapod evolution.</title>
        <authorList>
            <person name="Jeong J.-H."/>
            <person name="Song I."/>
            <person name="Kim S."/>
            <person name="Choi T."/>
            <person name="Kim D."/>
            <person name="Ryu S."/>
            <person name="Kim W."/>
        </authorList>
    </citation>
    <scope>NUCLEOTIDE SEQUENCE [LARGE SCALE GENOMIC DNA]</scope>
    <source>
        <tissue evidence="2">Muscle</tissue>
    </source>
</reference>
<comment type="caution">
    <text evidence="2">The sequence shown here is derived from an EMBL/GenBank/DDBJ whole genome shotgun (WGS) entry which is preliminary data.</text>
</comment>
<feature type="region of interest" description="Disordered" evidence="1">
    <location>
        <begin position="47"/>
        <end position="73"/>
    </location>
</feature>
<evidence type="ECO:0000256" key="1">
    <source>
        <dbReference type="SAM" id="MobiDB-lite"/>
    </source>
</evidence>
<name>A0A5B7IP96_PORTR</name>
<keyword evidence="3" id="KW-1185">Reference proteome</keyword>
<proteinExistence type="predicted"/>
<sequence length="73" mass="8042">MAAHSHGYFSQNQEASYLDFTPLLSRVTQTIKIEINNECRPQLLVRGGGRAGSGACTKSRLISHSDHSRVNNN</sequence>
<protein>
    <submittedName>
        <fullName evidence="2">Uncharacterized protein</fullName>
    </submittedName>
</protein>